<dbReference type="GO" id="GO:0016998">
    <property type="term" value="P:cell wall macromolecule catabolic process"/>
    <property type="evidence" value="ECO:0007669"/>
    <property type="project" value="InterPro"/>
</dbReference>
<feature type="disulfide bond" evidence="4">
    <location>
        <begin position="28"/>
        <end position="40"/>
    </location>
</feature>
<dbReference type="Proteomes" id="UP000593573">
    <property type="component" value="Unassembled WGS sequence"/>
</dbReference>
<dbReference type="PROSITE" id="PS00773">
    <property type="entry name" value="CHITINASE_19_1"/>
    <property type="match status" value="1"/>
</dbReference>
<organism evidence="7 8">
    <name type="scientific">Gossypium klotzschianum</name>
    <dbReference type="NCBI Taxonomy" id="34286"/>
    <lineage>
        <taxon>Eukaryota</taxon>
        <taxon>Viridiplantae</taxon>
        <taxon>Streptophyta</taxon>
        <taxon>Embryophyta</taxon>
        <taxon>Tracheophyta</taxon>
        <taxon>Spermatophyta</taxon>
        <taxon>Magnoliopsida</taxon>
        <taxon>eudicotyledons</taxon>
        <taxon>Gunneridae</taxon>
        <taxon>Pentapetalae</taxon>
        <taxon>rosids</taxon>
        <taxon>malvids</taxon>
        <taxon>Malvales</taxon>
        <taxon>Malvaceae</taxon>
        <taxon>Malvoideae</taxon>
        <taxon>Gossypium</taxon>
    </lineage>
</organism>
<feature type="signal peptide" evidence="5">
    <location>
        <begin position="1"/>
        <end position="23"/>
    </location>
</feature>
<dbReference type="Gene3D" id="3.30.60.10">
    <property type="entry name" value="Endochitinase-like"/>
    <property type="match status" value="1"/>
</dbReference>
<dbReference type="AlphaFoldDB" id="A0A7J8UMB7"/>
<dbReference type="PANTHER" id="PTHR22595:SF193">
    <property type="entry name" value="ENDOCHITINASE EP3"/>
    <property type="match status" value="1"/>
</dbReference>
<evidence type="ECO:0000259" key="6">
    <source>
        <dbReference type="PROSITE" id="PS50941"/>
    </source>
</evidence>
<evidence type="ECO:0000313" key="8">
    <source>
        <dbReference type="Proteomes" id="UP000593573"/>
    </source>
</evidence>
<dbReference type="EMBL" id="JABFAB010000006">
    <property type="protein sequence ID" value="MBA0651563.1"/>
    <property type="molecule type" value="Genomic_DNA"/>
</dbReference>
<dbReference type="OrthoDB" id="1193027at2759"/>
<name>A0A7J8UMB7_9ROSI</name>
<feature type="domain" description="Chitin-binding type-1" evidence="6">
    <location>
        <begin position="23"/>
        <end position="58"/>
    </location>
</feature>
<dbReference type="InterPro" id="IPR018371">
    <property type="entry name" value="Chitin-binding_1_CS"/>
</dbReference>
<dbReference type="InterPro" id="IPR000726">
    <property type="entry name" value="Glyco_hydro_19_cat"/>
</dbReference>
<dbReference type="SUPFAM" id="SSF57016">
    <property type="entry name" value="Plant lectins/antimicrobial peptides"/>
    <property type="match status" value="1"/>
</dbReference>
<dbReference type="Pfam" id="PF00187">
    <property type="entry name" value="Chitin_bind_1"/>
    <property type="match status" value="1"/>
</dbReference>
<keyword evidence="8" id="KW-1185">Reference proteome</keyword>
<comment type="caution">
    <text evidence="4">Lacks conserved residue(s) required for the propagation of feature annotation.</text>
</comment>
<sequence length="189" mass="20664">MRKRLLTILLAAIISAGATAVKAQNCGCAEGLCCSRWGYCGTGDDYCGTGCQQGPCNPPPALNNVSVADIVTPEFFNGILDVAEDSCEGKNFYTRSAFLEALGPYPQFGRIGTVDDSNREIAAFFAHVTHETGRKLLCFFLLMIEFTLEDLMLCMHVCMKCCVAVESRLVELTCKKLQLHLKFKALNST</sequence>
<proteinExistence type="inferred from homology"/>
<gene>
    <name evidence="7" type="ORF">Goklo_018878</name>
</gene>
<evidence type="ECO:0000313" key="7">
    <source>
        <dbReference type="EMBL" id="MBA0651563.1"/>
    </source>
</evidence>
<dbReference type="PROSITE" id="PS00026">
    <property type="entry name" value="CHIT_BIND_I_1"/>
    <property type="match status" value="1"/>
</dbReference>
<dbReference type="GO" id="GO:0004568">
    <property type="term" value="F:chitinase activity"/>
    <property type="evidence" value="ECO:0007669"/>
    <property type="project" value="InterPro"/>
</dbReference>
<dbReference type="Pfam" id="PF00182">
    <property type="entry name" value="Glyco_hydro_19"/>
    <property type="match status" value="1"/>
</dbReference>
<dbReference type="InterPro" id="IPR036861">
    <property type="entry name" value="Endochitinase-like_sf"/>
</dbReference>
<dbReference type="PROSITE" id="PS50941">
    <property type="entry name" value="CHIT_BIND_I_2"/>
    <property type="match status" value="1"/>
</dbReference>
<dbReference type="SMART" id="SM00270">
    <property type="entry name" value="ChtBD1"/>
    <property type="match status" value="1"/>
</dbReference>
<comment type="caution">
    <text evidence="7">The sequence shown here is derived from an EMBL/GenBank/DDBJ whole genome shotgun (WGS) entry which is preliminary data.</text>
</comment>
<comment type="similarity">
    <text evidence="1">Belongs to the glycosyl hydrolase 19 family. Chitinase class I subfamily.</text>
</comment>
<accession>A0A7J8UMB7</accession>
<dbReference type="Gene3D" id="1.10.530.10">
    <property type="match status" value="1"/>
</dbReference>
<dbReference type="PANTHER" id="PTHR22595">
    <property type="entry name" value="CHITINASE-RELATED"/>
    <property type="match status" value="1"/>
</dbReference>
<protein>
    <recommendedName>
        <fullName evidence="6">Chitin-binding type-1 domain-containing protein</fullName>
    </recommendedName>
</protein>
<keyword evidence="3 4" id="KW-1015">Disulfide bond</keyword>
<keyword evidence="2 4" id="KW-0147">Chitin-binding</keyword>
<dbReference type="InterPro" id="IPR023346">
    <property type="entry name" value="Lysozyme-like_dom_sf"/>
</dbReference>
<dbReference type="FunFam" id="3.30.60.10:FF:000003">
    <property type="entry name" value="Class IV chitinase"/>
    <property type="match status" value="1"/>
</dbReference>
<dbReference type="InterPro" id="IPR001002">
    <property type="entry name" value="Chitin-bd_1"/>
</dbReference>
<evidence type="ECO:0000256" key="3">
    <source>
        <dbReference type="ARBA" id="ARBA00023157"/>
    </source>
</evidence>
<evidence type="ECO:0000256" key="4">
    <source>
        <dbReference type="PROSITE-ProRule" id="PRU00261"/>
    </source>
</evidence>
<dbReference type="GO" id="GO:0006032">
    <property type="term" value="P:chitin catabolic process"/>
    <property type="evidence" value="ECO:0007669"/>
    <property type="project" value="InterPro"/>
</dbReference>
<evidence type="ECO:0000256" key="1">
    <source>
        <dbReference type="ARBA" id="ARBA00009373"/>
    </source>
</evidence>
<feature type="disulfide bond" evidence="4">
    <location>
        <begin position="33"/>
        <end position="47"/>
    </location>
</feature>
<dbReference type="PRINTS" id="PR00451">
    <property type="entry name" value="CHITINBINDNG"/>
</dbReference>
<dbReference type="GO" id="GO:0008061">
    <property type="term" value="F:chitin binding"/>
    <property type="evidence" value="ECO:0007669"/>
    <property type="project" value="UniProtKB-UniRule"/>
</dbReference>
<dbReference type="SUPFAM" id="SSF53955">
    <property type="entry name" value="Lysozyme-like"/>
    <property type="match status" value="1"/>
</dbReference>
<reference evidence="7 8" key="1">
    <citation type="journal article" date="2019" name="Genome Biol. Evol.">
        <title>Insights into the evolution of the New World diploid cottons (Gossypium, subgenus Houzingenia) based on genome sequencing.</title>
        <authorList>
            <person name="Grover C.E."/>
            <person name="Arick M.A. 2nd"/>
            <person name="Thrash A."/>
            <person name="Conover J.L."/>
            <person name="Sanders W.S."/>
            <person name="Peterson D.G."/>
            <person name="Frelichowski J.E."/>
            <person name="Scheffler J.A."/>
            <person name="Scheffler B.E."/>
            <person name="Wendel J.F."/>
        </authorList>
    </citation>
    <scope>NUCLEOTIDE SEQUENCE [LARGE SCALE GENOMIC DNA]</scope>
    <source>
        <strain evidence="7">57</strain>
        <tissue evidence="7">Leaf</tissue>
    </source>
</reference>
<evidence type="ECO:0000256" key="2">
    <source>
        <dbReference type="ARBA" id="ARBA00022669"/>
    </source>
</evidence>
<keyword evidence="5" id="KW-0732">Signal</keyword>
<dbReference type="CDD" id="cd00035">
    <property type="entry name" value="ChtBD1"/>
    <property type="match status" value="1"/>
</dbReference>
<feature type="chain" id="PRO_5029672529" description="Chitin-binding type-1 domain-containing protein" evidence="5">
    <location>
        <begin position="24"/>
        <end position="189"/>
    </location>
</feature>
<evidence type="ECO:0000256" key="5">
    <source>
        <dbReference type="SAM" id="SignalP"/>
    </source>
</evidence>